<dbReference type="AlphaFoldDB" id="A0A5D0HKR0"/>
<evidence type="ECO:0000313" key="3">
    <source>
        <dbReference type="Proteomes" id="UP000323930"/>
    </source>
</evidence>
<dbReference type="Proteomes" id="UP000323930">
    <property type="component" value="Unassembled WGS sequence"/>
</dbReference>
<reference evidence="2 3" key="1">
    <citation type="submission" date="2019-08" db="EMBL/GenBank/DDBJ databases">
        <title>Seonamhaeicola sediminis sp. nov., isolated from marine sediment.</title>
        <authorList>
            <person name="Cao W.R."/>
        </authorList>
    </citation>
    <scope>NUCLEOTIDE SEQUENCE [LARGE SCALE GENOMIC DNA]</scope>
    <source>
        <strain evidence="2 3">B011</strain>
    </source>
</reference>
<name>A0A5D0HKR0_9FLAO</name>
<comment type="caution">
    <text evidence="2">The sequence shown here is derived from an EMBL/GenBank/DDBJ whole genome shotgun (WGS) entry which is preliminary data.</text>
</comment>
<evidence type="ECO:0000256" key="1">
    <source>
        <dbReference type="SAM" id="SignalP"/>
    </source>
</evidence>
<protein>
    <recommendedName>
        <fullName evidence="4">DUF1795 domain-containing protein</fullName>
    </recommendedName>
</protein>
<gene>
    <name evidence="2" type="ORF">FUA24_20335</name>
</gene>
<feature type="signal peptide" evidence="1">
    <location>
        <begin position="1"/>
        <end position="21"/>
    </location>
</feature>
<evidence type="ECO:0008006" key="4">
    <source>
        <dbReference type="Google" id="ProtNLM"/>
    </source>
</evidence>
<organism evidence="2 3">
    <name type="scientific">Seonamhaeicola marinus</name>
    <dbReference type="NCBI Taxonomy" id="1912246"/>
    <lineage>
        <taxon>Bacteria</taxon>
        <taxon>Pseudomonadati</taxon>
        <taxon>Bacteroidota</taxon>
        <taxon>Flavobacteriia</taxon>
        <taxon>Flavobacteriales</taxon>
        <taxon>Flavobacteriaceae</taxon>
    </lineage>
</organism>
<accession>A0A5D0HKR0</accession>
<sequence length="189" mass="21469">MKKCLVLFFVLLLNCSLVSFAQNGKWILKKDTKHAYRVYFPFEPVAQETNVPTAKGDITMYSYTVNDEKETTKNFIYMTATSDYPESWFPEGLNTPEKENNVLKGCVDGAVSNVKGVLQYSKDISLNGYSGKKARIIITSGGANYIINLKCFLVGYKVYILQTISTEQNQDNTDIDRFFNSFELINIRS</sequence>
<dbReference type="RefSeq" id="WP_148544888.1">
    <property type="nucleotide sequence ID" value="NZ_VSDQ01000718.1"/>
</dbReference>
<keyword evidence="3" id="KW-1185">Reference proteome</keyword>
<dbReference type="OrthoDB" id="1437577at2"/>
<keyword evidence="1" id="KW-0732">Signal</keyword>
<proteinExistence type="predicted"/>
<evidence type="ECO:0000313" key="2">
    <source>
        <dbReference type="EMBL" id="TYA71901.1"/>
    </source>
</evidence>
<dbReference type="EMBL" id="VSDQ01000718">
    <property type="protein sequence ID" value="TYA71901.1"/>
    <property type="molecule type" value="Genomic_DNA"/>
</dbReference>
<feature type="chain" id="PRO_5022922330" description="DUF1795 domain-containing protein" evidence="1">
    <location>
        <begin position="22"/>
        <end position="189"/>
    </location>
</feature>